<gene>
    <name evidence="2" type="ORF">SAMN06296010_0383</name>
</gene>
<dbReference type="STRING" id="150121.SAMN06296010_0383"/>
<dbReference type="Proteomes" id="UP000193244">
    <property type="component" value="Unassembled WGS sequence"/>
</dbReference>
<dbReference type="AlphaFoldDB" id="A0A1X7IDT7"/>
<evidence type="ECO:0000259" key="1">
    <source>
        <dbReference type="Pfam" id="PF22772"/>
    </source>
</evidence>
<organism evidence="2 3">
    <name type="scientific">Agreia pratensis</name>
    <dbReference type="NCBI Taxonomy" id="150121"/>
    <lineage>
        <taxon>Bacteria</taxon>
        <taxon>Bacillati</taxon>
        <taxon>Actinomycetota</taxon>
        <taxon>Actinomycetes</taxon>
        <taxon>Micrococcales</taxon>
        <taxon>Microbacteriaceae</taxon>
        <taxon>Agreia</taxon>
    </lineage>
</organism>
<dbReference type="OrthoDB" id="7615426at2"/>
<sequence>MSLFSRAITSLKSEGPRQAASRVFNRLSIDLNTNKPGESLVHPDDAVAVDWTVPALFETDPPAPVTKNVKTAWIISPPGRTSGGHQNAFRFMDFLEKAGHSVTVYFYTTESKPIDVAAIRLMLQTTSAYPDLRGELRIYDQATGLDADTQAIFATGWETAYPAHRHPTNARRFYFTQDFEPAFYASGSDYVLAENTYRFGFHGISAGKWLSKKLTDDYGMPGDHYDYAVDKQHYSFTNTSRRGEVLFYARPPTSRRAFEFGRLVLTELHRLRPEITINMVGWDISPYWVPFPYVNHTALDISQLNEVYNRCAAGLILSLTNMSLLPMEVMSSGVVPVVNDGPNTREIFESPYMDYQPLSPGAMARRMIEIVDDARQVEHAREMAESVARVDWADPGEMFIDAFDRAMAEGPSTMAR</sequence>
<dbReference type="EMBL" id="FXAY01000001">
    <property type="protein sequence ID" value="SMG12448.1"/>
    <property type="molecule type" value="Genomic_DNA"/>
</dbReference>
<proteinExistence type="predicted"/>
<dbReference type="SUPFAM" id="SSF53756">
    <property type="entry name" value="UDP-Glycosyltransferase/glycogen phosphorylase"/>
    <property type="match status" value="1"/>
</dbReference>
<dbReference type="Gene3D" id="3.40.50.11090">
    <property type="match status" value="1"/>
</dbReference>
<evidence type="ECO:0000313" key="2">
    <source>
        <dbReference type="EMBL" id="SMG12448.1"/>
    </source>
</evidence>
<dbReference type="RefSeq" id="WP_085482406.1">
    <property type="nucleotide sequence ID" value="NZ_FXAY01000001.1"/>
</dbReference>
<dbReference type="Pfam" id="PF22772">
    <property type="entry name" value="WsaF_C"/>
    <property type="match status" value="1"/>
</dbReference>
<dbReference type="GO" id="GO:0016740">
    <property type="term" value="F:transferase activity"/>
    <property type="evidence" value="ECO:0007669"/>
    <property type="project" value="UniProtKB-KW"/>
</dbReference>
<name>A0A1X7IDT7_9MICO</name>
<keyword evidence="3" id="KW-1185">Reference proteome</keyword>
<reference evidence="3" key="1">
    <citation type="submission" date="2017-04" db="EMBL/GenBank/DDBJ databases">
        <authorList>
            <person name="Varghese N."/>
            <person name="Submissions S."/>
        </authorList>
    </citation>
    <scope>NUCLEOTIDE SEQUENCE [LARGE SCALE GENOMIC DNA]</scope>
    <source>
        <strain evidence="3">VKM Ac-2510</strain>
    </source>
</reference>
<dbReference type="InterPro" id="IPR055050">
    <property type="entry name" value="WsaF_C"/>
</dbReference>
<accession>A0A1X7IDT7</accession>
<dbReference type="Gene3D" id="3.40.50.2000">
    <property type="entry name" value="Glycogen Phosphorylase B"/>
    <property type="match status" value="1"/>
</dbReference>
<evidence type="ECO:0000313" key="3">
    <source>
        <dbReference type="Proteomes" id="UP000193244"/>
    </source>
</evidence>
<feature type="domain" description="WsaF C-terminal" evidence="1">
    <location>
        <begin position="244"/>
        <end position="343"/>
    </location>
</feature>
<protein>
    <submittedName>
        <fullName evidence="2">Glycosyltransferase involved in cell wall bisynthesis</fullName>
    </submittedName>
</protein>
<keyword evidence="2" id="KW-0808">Transferase</keyword>